<evidence type="ECO:0000259" key="2">
    <source>
        <dbReference type="Pfam" id="PF06985"/>
    </source>
</evidence>
<dbReference type="PANTHER" id="PTHR24148:SF64">
    <property type="entry name" value="HETEROKARYON INCOMPATIBILITY DOMAIN-CONTAINING PROTEIN"/>
    <property type="match status" value="1"/>
</dbReference>
<dbReference type="GeneID" id="70181637"/>
<evidence type="ECO:0000256" key="1">
    <source>
        <dbReference type="SAM" id="Phobius"/>
    </source>
</evidence>
<protein>
    <recommendedName>
        <fullName evidence="2">Heterokaryon incompatibility domain-containing protein</fullName>
    </recommendedName>
</protein>
<dbReference type="Proteomes" id="UP000756346">
    <property type="component" value="Unassembled WGS sequence"/>
</dbReference>
<dbReference type="InterPro" id="IPR010730">
    <property type="entry name" value="HET"/>
</dbReference>
<dbReference type="PANTHER" id="PTHR24148">
    <property type="entry name" value="ANKYRIN REPEAT DOMAIN-CONTAINING PROTEIN 39 HOMOLOG-RELATED"/>
    <property type="match status" value="1"/>
</dbReference>
<dbReference type="AlphaFoldDB" id="A0A9P8YGS6"/>
<accession>A0A9P8YGS6</accession>
<evidence type="ECO:0000313" key="4">
    <source>
        <dbReference type="Proteomes" id="UP000756346"/>
    </source>
</evidence>
<dbReference type="InterPro" id="IPR052895">
    <property type="entry name" value="HetReg/Transcr_Mod"/>
</dbReference>
<gene>
    <name evidence="3" type="ORF">B0I36DRAFT_309115</name>
</gene>
<feature type="domain" description="Heterokaryon incompatibility" evidence="2">
    <location>
        <begin position="89"/>
        <end position="185"/>
    </location>
</feature>
<proteinExistence type="predicted"/>
<dbReference type="EMBL" id="JAGTJQ010000001">
    <property type="protein sequence ID" value="KAH7039698.1"/>
    <property type="molecule type" value="Genomic_DNA"/>
</dbReference>
<comment type="caution">
    <text evidence="3">The sequence shown here is derived from an EMBL/GenBank/DDBJ whole genome shotgun (WGS) entry which is preliminary data.</text>
</comment>
<dbReference type="Pfam" id="PF06985">
    <property type="entry name" value="HET"/>
    <property type="match status" value="1"/>
</dbReference>
<organism evidence="3 4">
    <name type="scientific">Microdochium trichocladiopsis</name>
    <dbReference type="NCBI Taxonomy" id="1682393"/>
    <lineage>
        <taxon>Eukaryota</taxon>
        <taxon>Fungi</taxon>
        <taxon>Dikarya</taxon>
        <taxon>Ascomycota</taxon>
        <taxon>Pezizomycotina</taxon>
        <taxon>Sordariomycetes</taxon>
        <taxon>Xylariomycetidae</taxon>
        <taxon>Xylariales</taxon>
        <taxon>Microdochiaceae</taxon>
        <taxon>Microdochium</taxon>
    </lineage>
</organism>
<sequence length="403" mass="45817">MKGLPVPAITLFLTFGAVATITLLCAYWLYGHQTSFRSCRQPCGILSTQDRRVYIKLLKHVHAGFKNGNSFPRFTSVVMAVTDLDTVSYVALSYTWKRHIAMRSTSPLCRQILLDGSLLAVEENLWDFLTSDPGAEVMKSHQLLFIDAICINQSVNLERERQIPLIPVVYENATRIVVWLGKDGRACPHNPARSTQIGATSLNELDPCVLRFVAHNLYWTRLFVVPELILAGNVLICVNDEVVEWDGMQDIDALSQLLRQKCPTPNAYQPMIKILEFKRAWDQTRHCFNSTRTKHAQGFLLFDALQIAAQLHCKYPRDRINAMLPLTRNCPIRADYGHIRTNFNLCKDVLQYGMKELYEEGRSEEQMRDAAAFLVGFCQPLLSGHDQVRAAQLVRQTLNSLYA</sequence>
<keyword evidence="1" id="KW-0812">Transmembrane</keyword>
<feature type="transmembrane region" description="Helical" evidence="1">
    <location>
        <begin position="6"/>
        <end position="30"/>
    </location>
</feature>
<keyword evidence="4" id="KW-1185">Reference proteome</keyword>
<keyword evidence="1" id="KW-0472">Membrane</keyword>
<evidence type="ECO:0000313" key="3">
    <source>
        <dbReference type="EMBL" id="KAH7039698.1"/>
    </source>
</evidence>
<dbReference type="OrthoDB" id="194358at2759"/>
<name>A0A9P8YGS6_9PEZI</name>
<keyword evidence="1" id="KW-1133">Transmembrane helix</keyword>
<reference evidence="3" key="1">
    <citation type="journal article" date="2021" name="Nat. Commun.">
        <title>Genetic determinants of endophytism in the Arabidopsis root mycobiome.</title>
        <authorList>
            <person name="Mesny F."/>
            <person name="Miyauchi S."/>
            <person name="Thiergart T."/>
            <person name="Pickel B."/>
            <person name="Atanasova L."/>
            <person name="Karlsson M."/>
            <person name="Huettel B."/>
            <person name="Barry K.W."/>
            <person name="Haridas S."/>
            <person name="Chen C."/>
            <person name="Bauer D."/>
            <person name="Andreopoulos W."/>
            <person name="Pangilinan J."/>
            <person name="LaButti K."/>
            <person name="Riley R."/>
            <person name="Lipzen A."/>
            <person name="Clum A."/>
            <person name="Drula E."/>
            <person name="Henrissat B."/>
            <person name="Kohler A."/>
            <person name="Grigoriev I.V."/>
            <person name="Martin F.M."/>
            <person name="Hacquard S."/>
        </authorList>
    </citation>
    <scope>NUCLEOTIDE SEQUENCE</scope>
    <source>
        <strain evidence="3">MPI-CAGE-CH-0230</strain>
    </source>
</reference>
<dbReference type="RefSeq" id="XP_046017753.1">
    <property type="nucleotide sequence ID" value="XM_046152091.1"/>
</dbReference>